<feature type="domain" description="Helicase ATP-binding" evidence="1">
    <location>
        <begin position="24"/>
        <end position="183"/>
    </location>
</feature>
<dbReference type="SMART" id="SM00487">
    <property type="entry name" value="DEXDc"/>
    <property type="match status" value="1"/>
</dbReference>
<dbReference type="PANTHER" id="PTHR47396">
    <property type="entry name" value="TYPE I RESTRICTION ENZYME ECOKI R PROTEIN"/>
    <property type="match status" value="1"/>
</dbReference>
<dbReference type="SUPFAM" id="SSF52540">
    <property type="entry name" value="P-loop containing nucleoside triphosphate hydrolases"/>
    <property type="match status" value="1"/>
</dbReference>
<dbReference type="SMART" id="SM00382">
    <property type="entry name" value="AAA"/>
    <property type="match status" value="1"/>
</dbReference>
<protein>
    <recommendedName>
        <fullName evidence="1">Helicase ATP-binding domain-containing protein</fullName>
    </recommendedName>
</protein>
<dbReference type="InterPro" id="IPR006935">
    <property type="entry name" value="Helicase/UvrB_N"/>
</dbReference>
<keyword evidence="3" id="KW-1185">Reference proteome</keyword>
<dbReference type="Pfam" id="PF04851">
    <property type="entry name" value="ResIII"/>
    <property type="match status" value="1"/>
</dbReference>
<dbReference type="PATRIC" id="fig|1246995.3.peg.7150"/>
<dbReference type="HOGENOM" id="CLU_020861_2_0_11"/>
<dbReference type="InterPro" id="IPR014001">
    <property type="entry name" value="Helicase_ATP-bd"/>
</dbReference>
<dbReference type="AlphaFoldDB" id="U5W7Y0"/>
<dbReference type="PANTHER" id="PTHR47396:SF2">
    <property type="entry name" value="HELICASE ATP-BINDING DOMAIN-CONTAINING PROTEIN"/>
    <property type="match status" value="1"/>
</dbReference>
<dbReference type="GO" id="GO:0016787">
    <property type="term" value="F:hydrolase activity"/>
    <property type="evidence" value="ECO:0007669"/>
    <property type="project" value="InterPro"/>
</dbReference>
<dbReference type="RefSeq" id="WP_023561659.1">
    <property type="nucleotide sequence ID" value="NC_022657.1"/>
</dbReference>
<dbReference type="EMBL" id="CP006272">
    <property type="protein sequence ID" value="AGZ45323.1"/>
    <property type="molecule type" value="Genomic_DNA"/>
</dbReference>
<dbReference type="PROSITE" id="PS51192">
    <property type="entry name" value="HELICASE_ATP_BIND_1"/>
    <property type="match status" value="1"/>
</dbReference>
<dbReference type="OrthoDB" id="5165890at2"/>
<dbReference type="GO" id="GO:0005829">
    <property type="term" value="C:cytosol"/>
    <property type="evidence" value="ECO:0007669"/>
    <property type="project" value="TreeGrafter"/>
</dbReference>
<name>U5W7Y0_9ACTN</name>
<dbReference type="Proteomes" id="UP000017746">
    <property type="component" value="Chromosome"/>
</dbReference>
<dbReference type="eggNOG" id="COG1061">
    <property type="taxonomic scope" value="Bacteria"/>
</dbReference>
<dbReference type="GO" id="GO:0003677">
    <property type="term" value="F:DNA binding"/>
    <property type="evidence" value="ECO:0007669"/>
    <property type="project" value="InterPro"/>
</dbReference>
<sequence length="573" mass="62730">MSPPLPDLETFPPLRAWQRKALVEYLRRRSPDFMAVATPGAGKTTFALRIAAELLADGTVEQVTVVCPTEHLKTQWASAAARVGIQLDPSFRNADVHSSRDFHGAVLTYAQVGMAPAVHRRRTMTRPTMVILDEIHHAGDSRTWGDGVKSAFEEAERRLMLTGTPFRSDDNPIPFVTYERGDNGLQRSRSDSIYGYSDALRDGVVRPVIFLAYSGETRWRTSAGDELAARLGEPMTKDLIAQAWRTALDHRGDWMPQVLRAADARLSRLRSHGMVDAGGLVIASDQQTARAYAKLLGEITGEPAVVVLSDDQGASARIGTFALSDQRWMIAVRMVSEGVDIPRLAVGVYATSASTPLYFAQAIGRFVRARVTGETATVFLPSVPHLLGLASEMEAERDHILGAPKDPDGLDDALLERAQRAEDAEGDLDKRFEALSATAELDQVIYDGTSFGTGARTGTPEEEEYLGLPGLLTPDQVSVLLNKRQTDQLAAQKRQKAAEPVPAQREPVVVLSAGERRNSLRRQLNTLVAAHHHRTNLPHGKIHAELRRLCGGPPSAQATIEQLEERIATIQTM</sequence>
<reference evidence="2 3" key="1">
    <citation type="journal article" date="2014" name="J. Biotechnol.">
        <title>Complete genome sequence of the actinobacterium Actinoplanes friuliensis HAG 010964, producer of the lipopeptide antibiotic friulimycin.</title>
        <authorList>
            <person name="Ruckert C."/>
            <person name="Szczepanowski R."/>
            <person name="Albersmeier A."/>
            <person name="Goesmann A."/>
            <person name="Fischer N."/>
            <person name="Steinkamper A."/>
            <person name="Puhler A."/>
            <person name="Biener R."/>
            <person name="Schwartz D."/>
            <person name="Kalinowski J."/>
        </authorList>
    </citation>
    <scope>NUCLEOTIDE SEQUENCE [LARGE SCALE GENOMIC DNA]</scope>
    <source>
        <strain evidence="2 3">DSM 7358</strain>
    </source>
</reference>
<dbReference type="STRING" id="1246995.AFR_35335"/>
<proteinExistence type="predicted"/>
<evidence type="ECO:0000259" key="1">
    <source>
        <dbReference type="PROSITE" id="PS51192"/>
    </source>
</evidence>
<evidence type="ECO:0000313" key="2">
    <source>
        <dbReference type="EMBL" id="AGZ45323.1"/>
    </source>
</evidence>
<evidence type="ECO:0000313" key="3">
    <source>
        <dbReference type="Proteomes" id="UP000017746"/>
    </source>
</evidence>
<gene>
    <name evidence="2" type="ORF">AFR_35335</name>
</gene>
<dbReference type="Gene3D" id="3.40.50.300">
    <property type="entry name" value="P-loop containing nucleotide triphosphate hydrolases"/>
    <property type="match status" value="2"/>
</dbReference>
<dbReference type="InterPro" id="IPR050742">
    <property type="entry name" value="Helicase_Restrict-Modif_Enz"/>
</dbReference>
<dbReference type="InterPro" id="IPR027417">
    <property type="entry name" value="P-loop_NTPase"/>
</dbReference>
<accession>U5W7Y0</accession>
<organism evidence="2 3">
    <name type="scientific">Actinoplanes friuliensis DSM 7358</name>
    <dbReference type="NCBI Taxonomy" id="1246995"/>
    <lineage>
        <taxon>Bacteria</taxon>
        <taxon>Bacillati</taxon>
        <taxon>Actinomycetota</taxon>
        <taxon>Actinomycetes</taxon>
        <taxon>Micromonosporales</taxon>
        <taxon>Micromonosporaceae</taxon>
        <taxon>Actinoplanes</taxon>
    </lineage>
</organism>
<dbReference type="InterPro" id="IPR003593">
    <property type="entry name" value="AAA+_ATPase"/>
</dbReference>
<dbReference type="GO" id="GO:0005524">
    <property type="term" value="F:ATP binding"/>
    <property type="evidence" value="ECO:0007669"/>
    <property type="project" value="InterPro"/>
</dbReference>
<dbReference type="KEGG" id="afs:AFR_35335"/>